<evidence type="ECO:0000313" key="6">
    <source>
        <dbReference type="Proteomes" id="UP000824116"/>
    </source>
</evidence>
<accession>A0A9D2G8K5</accession>
<proteinExistence type="inferred from homology"/>
<dbReference type="InterPro" id="IPR029062">
    <property type="entry name" value="Class_I_gatase-like"/>
</dbReference>
<keyword evidence="5" id="KW-0315">Glutamine amidotransferase</keyword>
<protein>
    <submittedName>
        <fullName evidence="5">Type 1 glutamine amidotransferase-like domain-containing protein</fullName>
    </submittedName>
</protein>
<sequence>MKRVLLVSMMHNVTELFREIEPDLKGKTMTYIPTAAIAESIEGMAEEETRMLEELGLIVDELEASTASCESVEEKLTKNDMIFVGGGNTFFLLQELKKSGADKIIVQEVNRGKLYIGESAGAIAACPDIGFSAEMDEPEKAPELTDRTGLGLVDFYLVPHLGHPEMGPGAEAIIEKYSSELKLKAIDDYQAILVEDDKVSRLPK</sequence>
<comment type="caution">
    <text evidence="5">The sequence shown here is derived from an EMBL/GenBank/DDBJ whole genome shotgun (WGS) entry which is preliminary data.</text>
</comment>
<reference evidence="5" key="1">
    <citation type="journal article" date="2021" name="PeerJ">
        <title>Extensive microbial diversity within the chicken gut microbiome revealed by metagenomics and culture.</title>
        <authorList>
            <person name="Gilroy R."/>
            <person name="Ravi A."/>
            <person name="Getino M."/>
            <person name="Pursley I."/>
            <person name="Horton D.L."/>
            <person name="Alikhan N.F."/>
            <person name="Baker D."/>
            <person name="Gharbi K."/>
            <person name="Hall N."/>
            <person name="Watson M."/>
            <person name="Adriaenssens E.M."/>
            <person name="Foster-Nyarko E."/>
            <person name="Jarju S."/>
            <person name="Secka A."/>
            <person name="Antonio M."/>
            <person name="Oren A."/>
            <person name="Chaudhuri R.R."/>
            <person name="La Ragione R."/>
            <person name="Hildebrand F."/>
            <person name="Pallen M.J."/>
        </authorList>
    </citation>
    <scope>NUCLEOTIDE SEQUENCE</scope>
    <source>
        <strain evidence="5">CHK196-3914</strain>
    </source>
</reference>
<name>A0A9D2G8K5_9FIRM</name>
<keyword evidence="4" id="KW-0720">Serine protease</keyword>
<dbReference type="SUPFAM" id="SSF52317">
    <property type="entry name" value="Class I glutamine amidotransferase-like"/>
    <property type="match status" value="1"/>
</dbReference>
<evidence type="ECO:0000256" key="2">
    <source>
        <dbReference type="ARBA" id="ARBA00022670"/>
    </source>
</evidence>
<keyword evidence="3" id="KW-0378">Hydrolase</keyword>
<evidence type="ECO:0000256" key="4">
    <source>
        <dbReference type="ARBA" id="ARBA00022825"/>
    </source>
</evidence>
<evidence type="ECO:0000256" key="3">
    <source>
        <dbReference type="ARBA" id="ARBA00022801"/>
    </source>
</evidence>
<dbReference type="PANTHER" id="PTHR20842">
    <property type="entry name" value="PROTEASE S51 ALPHA-ASPARTYL DIPEPTIDASE"/>
    <property type="match status" value="1"/>
</dbReference>
<dbReference type="InterPro" id="IPR005320">
    <property type="entry name" value="Peptidase_S51"/>
</dbReference>
<organism evidence="5 6">
    <name type="scientific">Candidatus Mediterraneibacter stercoravium</name>
    <dbReference type="NCBI Taxonomy" id="2838685"/>
    <lineage>
        <taxon>Bacteria</taxon>
        <taxon>Bacillati</taxon>
        <taxon>Bacillota</taxon>
        <taxon>Clostridia</taxon>
        <taxon>Lachnospirales</taxon>
        <taxon>Lachnospiraceae</taxon>
        <taxon>Mediterraneibacter</taxon>
    </lineage>
</organism>
<dbReference type="AlphaFoldDB" id="A0A9D2G8K5"/>
<evidence type="ECO:0000256" key="1">
    <source>
        <dbReference type="ARBA" id="ARBA00006534"/>
    </source>
</evidence>
<evidence type="ECO:0000313" key="5">
    <source>
        <dbReference type="EMBL" id="HIZ75074.1"/>
    </source>
</evidence>
<dbReference type="Gene3D" id="3.40.50.880">
    <property type="match status" value="1"/>
</dbReference>
<dbReference type="EMBL" id="DXAY01000177">
    <property type="protein sequence ID" value="HIZ75074.1"/>
    <property type="molecule type" value="Genomic_DNA"/>
</dbReference>
<dbReference type="Pfam" id="PF03575">
    <property type="entry name" value="Peptidase_S51"/>
    <property type="match status" value="1"/>
</dbReference>
<reference evidence="5" key="2">
    <citation type="submission" date="2021-04" db="EMBL/GenBank/DDBJ databases">
        <authorList>
            <person name="Gilroy R."/>
        </authorList>
    </citation>
    <scope>NUCLEOTIDE SEQUENCE</scope>
    <source>
        <strain evidence="5">CHK196-3914</strain>
    </source>
</reference>
<keyword evidence="2" id="KW-0645">Protease</keyword>
<dbReference type="Proteomes" id="UP000824116">
    <property type="component" value="Unassembled WGS sequence"/>
</dbReference>
<gene>
    <name evidence="5" type="ORF">H9723_07535</name>
</gene>
<dbReference type="GO" id="GO:0006508">
    <property type="term" value="P:proteolysis"/>
    <property type="evidence" value="ECO:0007669"/>
    <property type="project" value="UniProtKB-KW"/>
</dbReference>
<dbReference type="PANTHER" id="PTHR20842:SF0">
    <property type="entry name" value="ALPHA-ASPARTYL DIPEPTIDASE"/>
    <property type="match status" value="1"/>
</dbReference>
<dbReference type="GO" id="GO:0008236">
    <property type="term" value="F:serine-type peptidase activity"/>
    <property type="evidence" value="ECO:0007669"/>
    <property type="project" value="UniProtKB-KW"/>
</dbReference>
<comment type="similarity">
    <text evidence="1">Belongs to the peptidase S51 family.</text>
</comment>